<proteinExistence type="predicted"/>
<evidence type="ECO:0008006" key="3">
    <source>
        <dbReference type="Google" id="ProtNLM"/>
    </source>
</evidence>
<evidence type="ECO:0000313" key="1">
    <source>
        <dbReference type="EMBL" id="GAA4560818.1"/>
    </source>
</evidence>
<name>A0ABP8S3P8_9PSEU</name>
<gene>
    <name evidence="1" type="ORF">GCM10023175_71610</name>
</gene>
<dbReference type="RefSeq" id="WP_345428777.1">
    <property type="nucleotide sequence ID" value="NZ_BAABGT010000123.1"/>
</dbReference>
<comment type="caution">
    <text evidence="1">The sequence shown here is derived from an EMBL/GenBank/DDBJ whole genome shotgun (WGS) entry which is preliminary data.</text>
</comment>
<keyword evidence="2" id="KW-1185">Reference proteome</keyword>
<dbReference type="EMBL" id="BAABGT010000123">
    <property type="protein sequence ID" value="GAA4560818.1"/>
    <property type="molecule type" value="Genomic_DNA"/>
</dbReference>
<reference evidence="2" key="1">
    <citation type="journal article" date="2019" name="Int. J. Syst. Evol. Microbiol.">
        <title>The Global Catalogue of Microorganisms (GCM) 10K type strain sequencing project: providing services to taxonomists for standard genome sequencing and annotation.</title>
        <authorList>
            <consortium name="The Broad Institute Genomics Platform"/>
            <consortium name="The Broad Institute Genome Sequencing Center for Infectious Disease"/>
            <person name="Wu L."/>
            <person name="Ma J."/>
        </authorList>
    </citation>
    <scope>NUCLEOTIDE SEQUENCE [LARGE SCALE GENOMIC DNA]</scope>
    <source>
        <strain evidence="2">JCM 17906</strain>
    </source>
</reference>
<sequence>MRTLIVFALVGFGAQLVDGALGMAYGVTSTSLLPVAGVNPATAGASVHLAEVGTTLAAGRDRPHVTARRGAPLPARSRRRLRRRLGWRGLGVEHLDAEPDQEFLVAPPASAGSAPAWRSTS</sequence>
<organism evidence="1 2">
    <name type="scientific">Pseudonocardia xishanensis</name>
    <dbReference type="NCBI Taxonomy" id="630995"/>
    <lineage>
        <taxon>Bacteria</taxon>
        <taxon>Bacillati</taxon>
        <taxon>Actinomycetota</taxon>
        <taxon>Actinomycetes</taxon>
        <taxon>Pseudonocardiales</taxon>
        <taxon>Pseudonocardiaceae</taxon>
        <taxon>Pseudonocardia</taxon>
    </lineage>
</organism>
<accession>A0ABP8S3P8</accession>
<evidence type="ECO:0000313" key="2">
    <source>
        <dbReference type="Proteomes" id="UP001501598"/>
    </source>
</evidence>
<protein>
    <recommendedName>
        <fullName evidence="3">Sulfite exporter TauE/SafE</fullName>
    </recommendedName>
</protein>
<dbReference type="Proteomes" id="UP001501598">
    <property type="component" value="Unassembled WGS sequence"/>
</dbReference>